<evidence type="ECO:0000256" key="6">
    <source>
        <dbReference type="ARBA" id="ARBA00023201"/>
    </source>
</evidence>
<keyword evidence="6 7" id="KW-0739">Sodium transport</keyword>
<dbReference type="PANTHER" id="PTHR30341">
    <property type="entry name" value="SODIUM ION/PROTON ANTIPORTER NHAA-RELATED"/>
    <property type="match status" value="1"/>
</dbReference>
<comment type="similarity">
    <text evidence="7">Belongs to the NhaA Na(+)/H(+) (TC 2.A.33) antiporter family.</text>
</comment>
<keyword evidence="3 7" id="KW-0812">Transmembrane</keyword>
<dbReference type="OrthoDB" id="9808135at2"/>
<keyword evidence="7" id="KW-0050">Antiport</keyword>
<comment type="subcellular location">
    <subcellularLocation>
        <location evidence="1">Cell inner membrane</location>
        <topology evidence="1">Multi-pass membrane protein</topology>
    </subcellularLocation>
    <subcellularLocation>
        <location evidence="7">Cell membrane</location>
        <topology evidence="7">Multi-pass membrane protein</topology>
    </subcellularLocation>
</comment>
<dbReference type="Proteomes" id="UP000184346">
    <property type="component" value="Unassembled WGS sequence"/>
</dbReference>
<dbReference type="GO" id="GO:0006885">
    <property type="term" value="P:regulation of pH"/>
    <property type="evidence" value="ECO:0007669"/>
    <property type="project" value="UniProtKB-UniRule"/>
</dbReference>
<evidence type="ECO:0000313" key="9">
    <source>
        <dbReference type="EMBL" id="SHF84219.1"/>
    </source>
</evidence>
<feature type="region of interest" description="Disordered" evidence="8">
    <location>
        <begin position="389"/>
        <end position="417"/>
    </location>
</feature>
<dbReference type="InterPro" id="IPR023171">
    <property type="entry name" value="Na/H_antiporter_dom_sf"/>
</dbReference>
<keyword evidence="4 7" id="KW-1133">Transmembrane helix</keyword>
<keyword evidence="5 7" id="KW-0472">Membrane</keyword>
<dbReference type="InterPro" id="IPR004670">
    <property type="entry name" value="NhaA"/>
</dbReference>
<evidence type="ECO:0000256" key="4">
    <source>
        <dbReference type="ARBA" id="ARBA00022989"/>
    </source>
</evidence>
<feature type="transmembrane region" description="Helical" evidence="7">
    <location>
        <begin position="150"/>
        <end position="172"/>
    </location>
</feature>
<feature type="transmembrane region" description="Helical" evidence="7">
    <location>
        <begin position="58"/>
        <end position="78"/>
    </location>
</feature>
<dbReference type="Pfam" id="PF06965">
    <property type="entry name" value="Na_H_antiport_1"/>
    <property type="match status" value="1"/>
</dbReference>
<evidence type="ECO:0000256" key="7">
    <source>
        <dbReference type="HAMAP-Rule" id="MF_01844"/>
    </source>
</evidence>
<comment type="catalytic activity">
    <reaction evidence="7">
        <text>Na(+)(in) + 2 H(+)(out) = Na(+)(out) + 2 H(+)(in)</text>
        <dbReference type="Rhea" id="RHEA:29251"/>
        <dbReference type="ChEBI" id="CHEBI:15378"/>
        <dbReference type="ChEBI" id="CHEBI:29101"/>
    </reaction>
</comment>
<feature type="transmembrane region" description="Helical" evidence="7">
    <location>
        <begin position="223"/>
        <end position="240"/>
    </location>
</feature>
<dbReference type="NCBIfam" id="NF007112">
    <property type="entry name" value="PRK09561.1"/>
    <property type="match status" value="1"/>
</dbReference>
<keyword evidence="10" id="KW-1185">Reference proteome</keyword>
<dbReference type="PANTHER" id="PTHR30341:SF0">
    <property type="entry name" value="NA(+)_H(+) ANTIPORTER NHAA"/>
    <property type="match status" value="1"/>
</dbReference>
<feature type="transmembrane region" description="Helical" evidence="7">
    <location>
        <begin position="178"/>
        <end position="196"/>
    </location>
</feature>
<keyword evidence="7" id="KW-0813">Transport</keyword>
<dbReference type="Gene3D" id="1.20.1530.10">
    <property type="entry name" value="Na+/H+ antiporter like domain"/>
    <property type="match status" value="1"/>
</dbReference>
<dbReference type="RefSeq" id="WP_072825608.1">
    <property type="nucleotide sequence ID" value="NZ_FQUJ01000028.1"/>
</dbReference>
<proteinExistence type="inferred from homology"/>
<reference evidence="9 10" key="1">
    <citation type="submission" date="2016-11" db="EMBL/GenBank/DDBJ databases">
        <authorList>
            <person name="Jaros S."/>
            <person name="Januszkiewicz K."/>
            <person name="Wedrychowicz H."/>
        </authorList>
    </citation>
    <scope>NUCLEOTIDE SEQUENCE [LARGE SCALE GENOMIC DNA]</scope>
    <source>
        <strain evidence="9 10">DSM 19980</strain>
    </source>
</reference>
<feature type="transmembrane region" description="Helical" evidence="7">
    <location>
        <begin position="90"/>
        <end position="114"/>
    </location>
</feature>
<evidence type="ECO:0000256" key="3">
    <source>
        <dbReference type="ARBA" id="ARBA00022692"/>
    </source>
</evidence>
<evidence type="ECO:0000256" key="2">
    <source>
        <dbReference type="ARBA" id="ARBA00022475"/>
    </source>
</evidence>
<dbReference type="HAMAP" id="MF_01844">
    <property type="entry name" value="NhaA"/>
    <property type="match status" value="1"/>
</dbReference>
<sequence>MTTAAQQGSEERAAGLVTVGAMLLALVLANTPLREFYQFLHHTPVSVQVGALGIDKPLILWINDGLMVFFFLLMGVELKREMLGGLLGSIQQVALPGIAAIGGMLLPALIYLLVNGTEGIAAHGWAVPTATDIVLALAVLSLFGKRVPPALRVFLMALAVFDDLGAIVIIALFYTERLAGEALLVAGIAVAGLMVLNRLRVMRALPYVLLGLVLWFAVLKSGVHATLAGVVIALAIPAKTRDGHREGSPLNRTYHDLRRWVTFGIVPVFAFFNAGIVVGAGGEGFGNVFLGVALGLLLGKQLGVFTFAWLAIRLRLARMPAGVRWWHLYGVAVLAGIGFTMSLFIAGLAFDDPGALTAARQGVLLASAIAALLGGALLAATLPRRHRVETTTERSLRSVASPKPPTEDKTIDSRRQS</sequence>
<dbReference type="EMBL" id="FQUJ01000028">
    <property type="protein sequence ID" value="SHF84219.1"/>
    <property type="molecule type" value="Genomic_DNA"/>
</dbReference>
<dbReference type="GO" id="GO:0005886">
    <property type="term" value="C:plasma membrane"/>
    <property type="evidence" value="ECO:0007669"/>
    <property type="project" value="UniProtKB-SubCell"/>
</dbReference>
<feature type="transmembrane region" description="Helical" evidence="7">
    <location>
        <begin position="260"/>
        <end position="282"/>
    </location>
</feature>
<evidence type="ECO:0000256" key="5">
    <source>
        <dbReference type="ARBA" id="ARBA00023136"/>
    </source>
</evidence>
<gene>
    <name evidence="7" type="primary">nhaA</name>
    <name evidence="9" type="ORF">SAMN02745148_03662</name>
</gene>
<evidence type="ECO:0000256" key="8">
    <source>
        <dbReference type="SAM" id="MobiDB-lite"/>
    </source>
</evidence>
<keyword evidence="7" id="KW-0915">Sodium</keyword>
<organism evidence="9 10">
    <name type="scientific">Modicisalibacter ilicicola DSM 19980</name>
    <dbReference type="NCBI Taxonomy" id="1121942"/>
    <lineage>
        <taxon>Bacteria</taxon>
        <taxon>Pseudomonadati</taxon>
        <taxon>Pseudomonadota</taxon>
        <taxon>Gammaproteobacteria</taxon>
        <taxon>Oceanospirillales</taxon>
        <taxon>Halomonadaceae</taxon>
        <taxon>Modicisalibacter</taxon>
    </lineage>
</organism>
<name>A0A1M5EYE7_9GAMM</name>
<feature type="compositionally biased region" description="Basic and acidic residues" evidence="8">
    <location>
        <begin position="405"/>
        <end position="417"/>
    </location>
</feature>
<dbReference type="STRING" id="1121942.SAMN02745148_03662"/>
<dbReference type="NCBIfam" id="TIGR00773">
    <property type="entry name" value="NhaA"/>
    <property type="match status" value="1"/>
</dbReference>
<feature type="transmembrane region" description="Helical" evidence="7">
    <location>
        <begin position="12"/>
        <end position="29"/>
    </location>
</feature>
<comment type="function">
    <text evidence="7">Na(+)/H(+) antiporter that extrudes sodium in exchange for external protons.</text>
</comment>
<evidence type="ECO:0000313" key="10">
    <source>
        <dbReference type="Proteomes" id="UP000184346"/>
    </source>
</evidence>
<keyword evidence="7" id="KW-0406">Ion transport</keyword>
<dbReference type="AlphaFoldDB" id="A0A1M5EYE7"/>
<evidence type="ECO:0000256" key="1">
    <source>
        <dbReference type="ARBA" id="ARBA00004429"/>
    </source>
</evidence>
<protein>
    <recommendedName>
        <fullName evidence="7">Na(+)/H(+) antiporter NhaA</fullName>
    </recommendedName>
    <alternativeName>
        <fullName evidence="7">Sodium/proton antiporter NhaA</fullName>
    </alternativeName>
</protein>
<feature type="transmembrane region" description="Helical" evidence="7">
    <location>
        <begin position="120"/>
        <end position="143"/>
    </location>
</feature>
<dbReference type="NCBIfam" id="NF007111">
    <property type="entry name" value="PRK09560.1"/>
    <property type="match status" value="1"/>
</dbReference>
<feature type="transmembrane region" description="Helical" evidence="7">
    <location>
        <begin position="288"/>
        <end position="314"/>
    </location>
</feature>
<dbReference type="GO" id="GO:0015385">
    <property type="term" value="F:sodium:proton antiporter activity"/>
    <property type="evidence" value="ECO:0007669"/>
    <property type="project" value="UniProtKB-UniRule"/>
</dbReference>
<accession>A0A1M5EYE7</accession>
<keyword evidence="2 7" id="KW-1003">Cell membrane</keyword>
<feature type="transmembrane region" description="Helical" evidence="7">
    <location>
        <begin position="362"/>
        <end position="382"/>
    </location>
</feature>
<feature type="transmembrane region" description="Helical" evidence="7">
    <location>
        <begin position="326"/>
        <end position="350"/>
    </location>
</feature>